<keyword evidence="1" id="KW-0175">Coiled coil</keyword>
<dbReference type="AlphaFoldDB" id="A0A7S3V5J3"/>
<feature type="coiled-coil region" evidence="1">
    <location>
        <begin position="340"/>
        <end position="374"/>
    </location>
</feature>
<proteinExistence type="predicted"/>
<sequence>MRIVLSILTLAGSANAFSVAPQVSAEIQNLSAANNHQLSSLERSISNANSNVNHQIIENTSSASLTQGIREFLVPPAYAADAKPKPPTESEIKLLRDALSAIYGERNPEKAVELLTKAISAWERQAPDEKAALTRVRADCYMEMLDADAALADYTITVDYLSGPGGDLADPSELPAARLGRARALRSISKVRSLSESQVKMEAQDYQVSLRLSARDDWDTDEENEQDGASRNPYAAWEWGMAQRGAGDYKKAAETHTLAALNFKDIGDKARAVISMLDAGIDLAATDDIDEAKKVLESAIKSTTTVEGRDVELLQRVIAKEGEARIALASVLWDSNAGQKGDAEAQLGEACARLDQLRADADAREQAAEKARIKSGAGPAIKFSKLQFTIDDAVGPECSCSRFKNEKFVSETLGWPKPLQAKLAKLNNLK</sequence>
<evidence type="ECO:0000313" key="3">
    <source>
        <dbReference type="EMBL" id="CAE0458712.1"/>
    </source>
</evidence>
<dbReference type="EMBL" id="HBIO01005091">
    <property type="protein sequence ID" value="CAE0458712.1"/>
    <property type="molecule type" value="Transcribed_RNA"/>
</dbReference>
<evidence type="ECO:0000256" key="2">
    <source>
        <dbReference type="SAM" id="SignalP"/>
    </source>
</evidence>
<gene>
    <name evidence="3" type="ORF">CDEB00056_LOCUS3553</name>
</gene>
<feature type="signal peptide" evidence="2">
    <location>
        <begin position="1"/>
        <end position="16"/>
    </location>
</feature>
<reference evidence="3" key="1">
    <citation type="submission" date="2021-01" db="EMBL/GenBank/DDBJ databases">
        <authorList>
            <person name="Corre E."/>
            <person name="Pelletier E."/>
            <person name="Niang G."/>
            <person name="Scheremetjew M."/>
            <person name="Finn R."/>
            <person name="Kale V."/>
            <person name="Holt S."/>
            <person name="Cochrane G."/>
            <person name="Meng A."/>
            <person name="Brown T."/>
            <person name="Cohen L."/>
        </authorList>
    </citation>
    <scope>NUCLEOTIDE SEQUENCE</scope>
    <source>
        <strain evidence="3">MM31A-1</strain>
    </source>
</reference>
<feature type="chain" id="PRO_5031270471" evidence="2">
    <location>
        <begin position="17"/>
        <end position="430"/>
    </location>
</feature>
<dbReference type="Gene3D" id="1.25.40.10">
    <property type="entry name" value="Tetratricopeptide repeat domain"/>
    <property type="match status" value="1"/>
</dbReference>
<protein>
    <submittedName>
        <fullName evidence="3">Uncharacterized protein</fullName>
    </submittedName>
</protein>
<keyword evidence="2" id="KW-0732">Signal</keyword>
<name>A0A7S3V5J3_9STRA</name>
<dbReference type="InterPro" id="IPR011990">
    <property type="entry name" value="TPR-like_helical_dom_sf"/>
</dbReference>
<accession>A0A7S3V5J3</accession>
<dbReference type="SUPFAM" id="SSF48452">
    <property type="entry name" value="TPR-like"/>
    <property type="match status" value="1"/>
</dbReference>
<organism evidence="3">
    <name type="scientific">Chaetoceros debilis</name>
    <dbReference type="NCBI Taxonomy" id="122233"/>
    <lineage>
        <taxon>Eukaryota</taxon>
        <taxon>Sar</taxon>
        <taxon>Stramenopiles</taxon>
        <taxon>Ochrophyta</taxon>
        <taxon>Bacillariophyta</taxon>
        <taxon>Coscinodiscophyceae</taxon>
        <taxon>Chaetocerotophycidae</taxon>
        <taxon>Chaetocerotales</taxon>
        <taxon>Chaetocerotaceae</taxon>
        <taxon>Chaetoceros</taxon>
    </lineage>
</organism>
<evidence type="ECO:0000256" key="1">
    <source>
        <dbReference type="SAM" id="Coils"/>
    </source>
</evidence>